<feature type="non-terminal residue" evidence="2">
    <location>
        <position position="1"/>
    </location>
</feature>
<proteinExistence type="predicted"/>
<sequence length="203" mass="22599">GCQAVLTSHPHSLPPPTLPPTPSHSTTQQGFATSHSGSICPKGTVQRESANVMLEKQRDSNRKKKIWRQRSGCPAVAPGYRSQLGNAEMETMRREGEEDEGEGRATDQRHPGRLTVDRLTPVGGRQYVVSVMEQEKRLLQFDSQHAALLLELPDQGILGTQQTVQFTNCKSIVGKLLVTVRLTTMDDFVCTLSSSQKRWQHWP</sequence>
<organism evidence="2 3">
    <name type="scientific">Etheostoma spectabile</name>
    <name type="common">orangethroat darter</name>
    <dbReference type="NCBI Taxonomy" id="54343"/>
    <lineage>
        <taxon>Eukaryota</taxon>
        <taxon>Metazoa</taxon>
        <taxon>Chordata</taxon>
        <taxon>Craniata</taxon>
        <taxon>Vertebrata</taxon>
        <taxon>Euteleostomi</taxon>
        <taxon>Actinopterygii</taxon>
        <taxon>Neopterygii</taxon>
        <taxon>Teleostei</taxon>
        <taxon>Neoteleostei</taxon>
        <taxon>Acanthomorphata</taxon>
        <taxon>Eupercaria</taxon>
        <taxon>Perciformes</taxon>
        <taxon>Percoidei</taxon>
        <taxon>Percidae</taxon>
        <taxon>Etheostomatinae</taxon>
        <taxon>Etheostoma</taxon>
    </lineage>
</organism>
<feature type="compositionally biased region" description="Basic and acidic residues" evidence="1">
    <location>
        <begin position="90"/>
        <end position="110"/>
    </location>
</feature>
<evidence type="ECO:0000256" key="1">
    <source>
        <dbReference type="SAM" id="MobiDB-lite"/>
    </source>
</evidence>
<evidence type="ECO:0000313" key="2">
    <source>
        <dbReference type="EMBL" id="KAA8583604.1"/>
    </source>
</evidence>
<feature type="compositionally biased region" description="Pro residues" evidence="1">
    <location>
        <begin position="12"/>
        <end position="22"/>
    </location>
</feature>
<evidence type="ECO:0000313" key="3">
    <source>
        <dbReference type="Proteomes" id="UP000327493"/>
    </source>
</evidence>
<feature type="compositionally biased region" description="Low complexity" evidence="1">
    <location>
        <begin position="1"/>
        <end position="11"/>
    </location>
</feature>
<gene>
    <name evidence="2" type="ORF">FQN60_014812</name>
</gene>
<keyword evidence="3" id="KW-1185">Reference proteome</keyword>
<reference evidence="2 3" key="1">
    <citation type="submission" date="2019-08" db="EMBL/GenBank/DDBJ databases">
        <title>A chromosome-level genome assembly, high-density linkage maps, and genome scans reveal the genomic architecture of hybrid incompatibilities underlying speciation via character displacement in darters (Percidae: Etheostominae).</title>
        <authorList>
            <person name="Moran R.L."/>
            <person name="Catchen J.M."/>
            <person name="Fuller R.C."/>
        </authorList>
    </citation>
    <scope>NUCLEOTIDE SEQUENCE [LARGE SCALE GENOMIC DNA]</scope>
    <source>
        <strain evidence="2">EspeVRDwgs_2016</strain>
        <tissue evidence="2">Muscle</tissue>
    </source>
</reference>
<comment type="caution">
    <text evidence="2">The sequence shown here is derived from an EMBL/GenBank/DDBJ whole genome shotgun (WGS) entry which is preliminary data.</text>
</comment>
<dbReference type="AlphaFoldDB" id="A0A5J5CQ58"/>
<dbReference type="Proteomes" id="UP000327493">
    <property type="component" value="Chromosome 17"/>
</dbReference>
<feature type="compositionally biased region" description="Polar residues" evidence="1">
    <location>
        <begin position="28"/>
        <end position="37"/>
    </location>
</feature>
<feature type="region of interest" description="Disordered" evidence="1">
    <location>
        <begin position="1"/>
        <end position="42"/>
    </location>
</feature>
<name>A0A5J5CQ58_9PERO</name>
<accession>A0A5J5CQ58</accession>
<protein>
    <submittedName>
        <fullName evidence="2">Uncharacterized protein</fullName>
    </submittedName>
</protein>
<dbReference type="EMBL" id="VOFY01000017">
    <property type="protein sequence ID" value="KAA8583604.1"/>
    <property type="molecule type" value="Genomic_DNA"/>
</dbReference>
<feature type="region of interest" description="Disordered" evidence="1">
    <location>
        <begin position="77"/>
        <end position="111"/>
    </location>
</feature>